<evidence type="ECO:0000256" key="1">
    <source>
        <dbReference type="RuleBase" id="RU004273"/>
    </source>
</evidence>
<organism evidence="3 4">
    <name type="scientific">Tribonema minus</name>
    <dbReference type="NCBI Taxonomy" id="303371"/>
    <lineage>
        <taxon>Eukaryota</taxon>
        <taxon>Sar</taxon>
        <taxon>Stramenopiles</taxon>
        <taxon>Ochrophyta</taxon>
        <taxon>PX clade</taxon>
        <taxon>Xanthophyceae</taxon>
        <taxon>Tribonematales</taxon>
        <taxon>Tribonemataceae</taxon>
        <taxon>Tribonema</taxon>
    </lineage>
</organism>
<dbReference type="SUPFAM" id="SSF56300">
    <property type="entry name" value="Metallo-dependent phosphatases"/>
    <property type="match status" value="1"/>
</dbReference>
<dbReference type="OrthoDB" id="5593063at2759"/>
<dbReference type="EC" id="3.1.3.16" evidence="1"/>
<dbReference type="InterPro" id="IPR004843">
    <property type="entry name" value="Calcineurin-like_PHP"/>
</dbReference>
<dbReference type="InterPro" id="IPR029052">
    <property type="entry name" value="Metallo-depent_PP-like"/>
</dbReference>
<proteinExistence type="inferred from homology"/>
<evidence type="ECO:0000313" key="3">
    <source>
        <dbReference type="EMBL" id="KAG5177649.1"/>
    </source>
</evidence>
<protein>
    <recommendedName>
        <fullName evidence="1">Serine/threonine-protein phosphatase</fullName>
        <ecNumber evidence="1">3.1.3.16</ecNumber>
    </recommendedName>
</protein>
<dbReference type="GO" id="GO:0033192">
    <property type="term" value="F:calmodulin-dependent protein phosphatase activity"/>
    <property type="evidence" value="ECO:0007669"/>
    <property type="project" value="InterPro"/>
</dbReference>
<dbReference type="SMART" id="SM00156">
    <property type="entry name" value="PP2Ac"/>
    <property type="match status" value="1"/>
</dbReference>
<accession>A0A835YV28</accession>
<dbReference type="InterPro" id="IPR043360">
    <property type="entry name" value="PP2B"/>
</dbReference>
<feature type="domain" description="Serine/threonine specific protein phosphatases" evidence="2">
    <location>
        <begin position="127"/>
        <end position="132"/>
    </location>
</feature>
<comment type="caution">
    <text evidence="3">The sequence shown here is derived from an EMBL/GenBank/DDBJ whole genome shotgun (WGS) entry which is preliminary data.</text>
</comment>
<evidence type="ECO:0000259" key="2">
    <source>
        <dbReference type="PROSITE" id="PS00125"/>
    </source>
</evidence>
<reference evidence="3" key="1">
    <citation type="submission" date="2021-02" db="EMBL/GenBank/DDBJ databases">
        <title>First Annotated Genome of the Yellow-green Alga Tribonema minus.</title>
        <authorList>
            <person name="Mahan K.M."/>
        </authorList>
    </citation>
    <scope>NUCLEOTIDE SEQUENCE</scope>
    <source>
        <strain evidence="3">UTEX B ZZ1240</strain>
    </source>
</reference>
<comment type="similarity">
    <text evidence="1">Belongs to the PPP phosphatase family.</text>
</comment>
<keyword evidence="1" id="KW-0378">Hydrolase</keyword>
<dbReference type="EMBL" id="JAFCMP010000523">
    <property type="protein sequence ID" value="KAG5177649.1"/>
    <property type="molecule type" value="Genomic_DNA"/>
</dbReference>
<gene>
    <name evidence="3" type="ORF">JKP88DRAFT_331841</name>
</gene>
<dbReference type="Proteomes" id="UP000664859">
    <property type="component" value="Unassembled WGS sequence"/>
</dbReference>
<dbReference type="PANTHER" id="PTHR45673">
    <property type="entry name" value="SERINE/THREONINE-PROTEIN PHOSPHATASE 2B CATALYTIC SUBUNIT 1-RELATED"/>
    <property type="match status" value="1"/>
</dbReference>
<dbReference type="PROSITE" id="PS00125">
    <property type="entry name" value="SER_THR_PHOSPHATASE"/>
    <property type="match status" value="1"/>
</dbReference>
<dbReference type="GO" id="GO:0097720">
    <property type="term" value="P:calcineurin-mediated signaling"/>
    <property type="evidence" value="ECO:0007669"/>
    <property type="project" value="InterPro"/>
</dbReference>
<name>A0A835YV28_9STRA</name>
<dbReference type="Gene3D" id="3.60.21.10">
    <property type="match status" value="1"/>
</dbReference>
<sequence>MTAALGPLPSLETLSPARLAATFSAQDQLETGEALWLIDEAIRLISKERNVLRLEAPVRVVGDLHGQFFDLLSMLEMCGMPGEGDGEGEGGTYLFLGDYVDRGAYSCEVMLYLLALKLAHPDHVHLLRGNHECRALTGHFGFKEECKGKYGLPVYYRFVRVFEELPLAALVTNDHGRYLCAHGGLSPELATIDAVDALDRRTEPPMDGPLCDLLWADPSDDPSTCPPAAALNAAALETVLGDTFAFNKLRGCSVTFGYSAAVKFLEANDLLCIVRAHAVQENGYYRHFEPVLEQLRAAGGGSSAQEAGEEGGGGGGMLAGVHERPLPAVITVFSAPNYCGRYGNR</sequence>
<keyword evidence="4" id="KW-1185">Reference proteome</keyword>
<dbReference type="InterPro" id="IPR006186">
    <property type="entry name" value="Ser/Thr-sp_prot-phosphatase"/>
</dbReference>
<dbReference type="Pfam" id="PF00149">
    <property type="entry name" value="Metallophos"/>
    <property type="match status" value="1"/>
</dbReference>
<dbReference type="AlphaFoldDB" id="A0A835YV28"/>
<evidence type="ECO:0000313" key="4">
    <source>
        <dbReference type="Proteomes" id="UP000664859"/>
    </source>
</evidence>
<comment type="catalytic activity">
    <reaction evidence="1">
        <text>O-phospho-L-threonyl-[protein] + H2O = L-threonyl-[protein] + phosphate</text>
        <dbReference type="Rhea" id="RHEA:47004"/>
        <dbReference type="Rhea" id="RHEA-COMP:11060"/>
        <dbReference type="Rhea" id="RHEA-COMP:11605"/>
        <dbReference type="ChEBI" id="CHEBI:15377"/>
        <dbReference type="ChEBI" id="CHEBI:30013"/>
        <dbReference type="ChEBI" id="CHEBI:43474"/>
        <dbReference type="ChEBI" id="CHEBI:61977"/>
        <dbReference type="EC" id="3.1.3.16"/>
    </reaction>
</comment>
<dbReference type="PRINTS" id="PR00114">
    <property type="entry name" value="STPHPHTASE"/>
</dbReference>